<reference evidence="6" key="2">
    <citation type="submission" date="2013-03" db="EMBL/GenBank/DDBJ databases">
        <authorList>
            <person name="Young R.E.B."/>
            <person name="Hood D.W."/>
        </authorList>
    </citation>
    <scope>NUCLEOTIDE SEQUENCE</scope>
    <source>
        <strain evidence="6">17</strain>
    </source>
</reference>
<feature type="transmembrane region" description="Helical" evidence="5">
    <location>
        <begin position="88"/>
        <end position="107"/>
    </location>
</feature>
<keyword evidence="2 5" id="KW-0812">Transmembrane</keyword>
<feature type="transmembrane region" description="Helical" evidence="5">
    <location>
        <begin position="291"/>
        <end position="310"/>
    </location>
</feature>
<keyword evidence="3 5" id="KW-1133">Transmembrane helix</keyword>
<dbReference type="GO" id="GO:0016020">
    <property type="term" value="C:membrane"/>
    <property type="evidence" value="ECO:0007669"/>
    <property type="project" value="UniProtKB-SubCell"/>
</dbReference>
<dbReference type="PANTHER" id="PTHR43424:SF1">
    <property type="entry name" value="LOCUS PUTATIVE PROTEIN 1-RELATED"/>
    <property type="match status" value="1"/>
</dbReference>
<dbReference type="InterPro" id="IPR052556">
    <property type="entry name" value="PolySynth_Transporter"/>
</dbReference>
<dbReference type="Pfam" id="PF01943">
    <property type="entry name" value="Polysacc_synt"/>
    <property type="match status" value="1"/>
</dbReference>
<sequence>MQKIRSVKFNFLMNLILTGSNFLFPLITFPYVSRVLGPEGTGKVAFATSFITYFTMFASFGVATYGVRAIAQSRDDKTQLAKTAQEILCINLVMMLIAYVFFAISLFISDRLWQEKELITITSSLIFFTILGVEWFYKGIEQYQYITVRTIIFRTIALIVTFILVRTESDYVIFGMITVFATIGSSIVNLFNLRSYISFEIYENYNISRHLKPMLLLFLTSFAIAVYTNTDTTMLGFIRNDTDVGFYNAAVRIKVILLGVVTSLGVVLLPRLSYYIEHNMLDEFNMALNKSVNFIMLIALPVAIFFILFAKETILVLAGENYMESILPLQIVMVTVVLVGITNILGIQVLLPLKRDGALLISVLIAAVVDILLNLFFIPTLGATGAAISTTVAELVVLVVQCYFVRNYLKILFSKIQYVKIILAIITSSLISKIFDEYFDFSLFVTLVISGVIFFLIYFLILFLLKEKFLSDVIKF</sequence>
<feature type="transmembrane region" description="Helical" evidence="5">
    <location>
        <begin position="12"/>
        <end position="32"/>
    </location>
</feature>
<comment type="subcellular location">
    <subcellularLocation>
        <location evidence="1">Membrane</location>
        <topology evidence="1">Multi-pass membrane protein</topology>
    </subcellularLocation>
</comment>
<evidence type="ECO:0000256" key="3">
    <source>
        <dbReference type="ARBA" id="ARBA00022989"/>
    </source>
</evidence>
<feature type="transmembrane region" description="Helical" evidence="5">
    <location>
        <begin position="249"/>
        <end position="270"/>
    </location>
</feature>
<feature type="transmembrane region" description="Helical" evidence="5">
    <location>
        <begin position="211"/>
        <end position="229"/>
    </location>
</feature>
<evidence type="ECO:0000313" key="6">
    <source>
        <dbReference type="EMBL" id="AGO01066.1"/>
    </source>
</evidence>
<feature type="transmembrane region" description="Helical" evidence="5">
    <location>
        <begin position="358"/>
        <end position="378"/>
    </location>
</feature>
<feature type="transmembrane region" description="Helical" evidence="5">
    <location>
        <begin position="119"/>
        <end position="137"/>
    </location>
</feature>
<evidence type="ECO:0000256" key="2">
    <source>
        <dbReference type="ARBA" id="ARBA00022692"/>
    </source>
</evidence>
<feature type="transmembrane region" description="Helical" evidence="5">
    <location>
        <begin position="44"/>
        <end position="67"/>
    </location>
</feature>
<name>R9WQL1_HAEPA</name>
<feature type="transmembrane region" description="Helical" evidence="5">
    <location>
        <begin position="384"/>
        <end position="405"/>
    </location>
</feature>
<feature type="transmembrane region" description="Helical" evidence="5">
    <location>
        <begin position="417"/>
        <end position="435"/>
    </location>
</feature>
<accession>R9WQL1</accession>
<proteinExistence type="predicted"/>
<feature type="transmembrane region" description="Helical" evidence="5">
    <location>
        <begin position="171"/>
        <end position="191"/>
    </location>
</feature>
<feature type="transmembrane region" description="Helical" evidence="5">
    <location>
        <begin position="441"/>
        <end position="465"/>
    </location>
</feature>
<evidence type="ECO:0000256" key="5">
    <source>
        <dbReference type="SAM" id="Phobius"/>
    </source>
</evidence>
<feature type="transmembrane region" description="Helical" evidence="5">
    <location>
        <begin position="146"/>
        <end position="165"/>
    </location>
</feature>
<gene>
    <name evidence="6" type="primary">wzx</name>
</gene>
<dbReference type="EMBL" id="KC759395">
    <property type="protein sequence ID" value="AGO01066.1"/>
    <property type="molecule type" value="Genomic_DNA"/>
</dbReference>
<dbReference type="AlphaFoldDB" id="R9WQL1"/>
<keyword evidence="4 5" id="KW-0472">Membrane</keyword>
<reference evidence="6" key="1">
    <citation type="journal article" date="2013" name="Int. J. Med. Microbiol.">
        <title>Haemophilus parainfluenzae expresses diverse lipopolysaccharide O-antigens using ABC transporter and Wzy polymerase-dependent mechanisms.</title>
        <authorList>
            <person name="Young R.E."/>
            <person name="Twelkmeyer B."/>
            <person name="Vitiazeva V."/>
            <person name="Power P.M."/>
            <person name="Schweda E.K."/>
            <person name="Hood D.W."/>
        </authorList>
    </citation>
    <scope>NUCLEOTIDE SEQUENCE</scope>
    <source>
        <strain evidence="6">17</strain>
    </source>
</reference>
<feature type="transmembrane region" description="Helical" evidence="5">
    <location>
        <begin position="330"/>
        <end position="351"/>
    </location>
</feature>
<organism evidence="6">
    <name type="scientific">Haemophilus parainfluenzae</name>
    <dbReference type="NCBI Taxonomy" id="729"/>
    <lineage>
        <taxon>Bacteria</taxon>
        <taxon>Pseudomonadati</taxon>
        <taxon>Pseudomonadota</taxon>
        <taxon>Gammaproteobacteria</taxon>
        <taxon>Pasteurellales</taxon>
        <taxon>Pasteurellaceae</taxon>
        <taxon>Haemophilus</taxon>
    </lineage>
</organism>
<protein>
    <submittedName>
        <fullName evidence="6">Wzx</fullName>
    </submittedName>
</protein>
<evidence type="ECO:0000256" key="4">
    <source>
        <dbReference type="ARBA" id="ARBA00023136"/>
    </source>
</evidence>
<evidence type="ECO:0000256" key="1">
    <source>
        <dbReference type="ARBA" id="ARBA00004141"/>
    </source>
</evidence>
<dbReference type="InterPro" id="IPR002797">
    <property type="entry name" value="Polysacc_synth"/>
</dbReference>
<dbReference type="PANTHER" id="PTHR43424">
    <property type="entry name" value="LOCUS PUTATIVE PROTEIN 1-RELATED"/>
    <property type="match status" value="1"/>
</dbReference>
<dbReference type="CDD" id="cd13128">
    <property type="entry name" value="MATE_Wzx_like"/>
    <property type="match status" value="1"/>
</dbReference>